<dbReference type="Pfam" id="PF04882">
    <property type="entry name" value="Peroxin-3"/>
    <property type="match status" value="1"/>
</dbReference>
<protein>
    <submittedName>
        <fullName evidence="2">Uncharacterized protein</fullName>
    </submittedName>
</protein>
<reference evidence="2" key="1">
    <citation type="submission" date="2021-05" db="EMBL/GenBank/DDBJ databases">
        <title>The genome of the haptophyte Pavlova lutheri (Diacronema luteri, Pavlovales) - a model for lipid biosynthesis in eukaryotic algae.</title>
        <authorList>
            <person name="Hulatt C.J."/>
            <person name="Posewitz M.C."/>
        </authorList>
    </citation>
    <scope>NUCLEOTIDE SEQUENCE</scope>
    <source>
        <strain evidence="2">NIVA-4/92</strain>
    </source>
</reference>
<dbReference type="OrthoDB" id="10655771at2759"/>
<feature type="transmembrane region" description="Helical" evidence="1">
    <location>
        <begin position="468"/>
        <end position="487"/>
    </location>
</feature>
<dbReference type="EMBL" id="JAGTXO010000042">
    <property type="protein sequence ID" value="KAG8459281.1"/>
    <property type="molecule type" value="Genomic_DNA"/>
</dbReference>
<dbReference type="GO" id="GO:0030674">
    <property type="term" value="F:protein-macromolecule adaptor activity"/>
    <property type="evidence" value="ECO:0007669"/>
    <property type="project" value="TreeGrafter"/>
</dbReference>
<dbReference type="InterPro" id="IPR006966">
    <property type="entry name" value="Peroxin-3"/>
</dbReference>
<evidence type="ECO:0000313" key="3">
    <source>
        <dbReference type="Proteomes" id="UP000751190"/>
    </source>
</evidence>
<dbReference type="GO" id="GO:0045046">
    <property type="term" value="P:protein import into peroxisome membrane"/>
    <property type="evidence" value="ECO:0007669"/>
    <property type="project" value="TreeGrafter"/>
</dbReference>
<dbReference type="GO" id="GO:0005778">
    <property type="term" value="C:peroxisomal membrane"/>
    <property type="evidence" value="ECO:0007669"/>
    <property type="project" value="InterPro"/>
</dbReference>
<feature type="transmembrane region" description="Helical" evidence="1">
    <location>
        <begin position="499"/>
        <end position="519"/>
    </location>
</feature>
<accession>A0A8J5X2L5</accession>
<dbReference type="Proteomes" id="UP000751190">
    <property type="component" value="Unassembled WGS sequence"/>
</dbReference>
<keyword evidence="1" id="KW-1133">Transmembrane helix</keyword>
<evidence type="ECO:0000313" key="2">
    <source>
        <dbReference type="EMBL" id="KAG8459281.1"/>
    </source>
</evidence>
<feature type="transmembrane region" description="Helical" evidence="1">
    <location>
        <begin position="531"/>
        <end position="552"/>
    </location>
</feature>
<dbReference type="AlphaFoldDB" id="A0A8J5X2L5"/>
<dbReference type="PANTHER" id="PTHR28080">
    <property type="entry name" value="PEROXISOMAL BIOGENESIS FACTOR 3"/>
    <property type="match status" value="1"/>
</dbReference>
<organism evidence="2 3">
    <name type="scientific">Diacronema lutheri</name>
    <name type="common">Unicellular marine alga</name>
    <name type="synonym">Monochrysis lutheri</name>
    <dbReference type="NCBI Taxonomy" id="2081491"/>
    <lineage>
        <taxon>Eukaryota</taxon>
        <taxon>Haptista</taxon>
        <taxon>Haptophyta</taxon>
        <taxon>Pavlovophyceae</taxon>
        <taxon>Pavlovales</taxon>
        <taxon>Pavlovaceae</taxon>
        <taxon>Diacronema</taxon>
    </lineage>
</organism>
<feature type="transmembrane region" description="Helical" evidence="1">
    <location>
        <begin position="609"/>
        <end position="629"/>
    </location>
</feature>
<name>A0A8J5X2L5_DIALT</name>
<keyword evidence="1" id="KW-0472">Membrane</keyword>
<gene>
    <name evidence="2" type="ORF">KFE25_014126</name>
</gene>
<dbReference type="PANTHER" id="PTHR28080:SF1">
    <property type="entry name" value="PEROXISOMAL BIOGENESIS FACTOR 3"/>
    <property type="match status" value="1"/>
</dbReference>
<keyword evidence="3" id="KW-1185">Reference proteome</keyword>
<keyword evidence="1" id="KW-0812">Transmembrane</keyword>
<feature type="transmembrane region" description="Helical" evidence="1">
    <location>
        <begin position="564"/>
        <end position="588"/>
    </location>
</feature>
<sequence>MWGFICRRRRWIVGAAAVGAGTYVGYKLWQRQQEIMLIYREVSKALRASNNRHKAHYDETQADCNQATLAHLATLRIRLAALVDIGRAQAAVRAEPERAAKRARWEELKLASITRTIAALYALVLAHLLMRVATNLVARHLMLAHAAQPAAAAAARDGGGGGATAGGQNGRAGEDVATTVADRAGLSVASQLYVLAAADHLVKGDGLHALLAAVGAAVAPALAPMADAEPFDDERLARLLASIRAPLELDGGAYARLLACALPPYAADADADGDGDGGALAGDAVDGARALAWTNARLRDEVRDAVCSAPFAVLAQQTLDCAFAELHDDLARRATGVPQPAAGGERDRRDACAAAEPPPLAKVIPRIANCFGAVLDSSAPPTRDAAPPNRYLRAACAAPSLDELCFMVYAPPPAEGDVAASCALGAQVPPLSWMMSTTSRAPSTGGAIFDRVARLRAEGRRRRRLAQLPPLVGGVSCAFVGAVLLSVNEEPQVDDIAGLRAILGMIAMHVGAFCTALALRPQDQRAMRAMCAFAALLCAAGIAFALPFLLGLARDLSGLAANRIILAAFSTVGLACLTTASLWTYALVDDAFFDASPRLLMVRLWRTCGVLYVLCGSGYALFAVSAFSLPSRVIWDKPGKTIRCAS</sequence>
<comment type="caution">
    <text evidence="2">The sequence shown here is derived from an EMBL/GenBank/DDBJ whole genome shotgun (WGS) entry which is preliminary data.</text>
</comment>
<proteinExistence type="predicted"/>
<evidence type="ECO:0000256" key="1">
    <source>
        <dbReference type="SAM" id="Phobius"/>
    </source>
</evidence>